<accession>A0A150KJ99</accession>
<dbReference type="SMART" id="SM00418">
    <property type="entry name" value="HTH_ARSR"/>
    <property type="match status" value="1"/>
</dbReference>
<gene>
    <name evidence="5" type="ORF">B4099_3635</name>
</gene>
<evidence type="ECO:0000256" key="2">
    <source>
        <dbReference type="ARBA" id="ARBA00023125"/>
    </source>
</evidence>
<keyword evidence="1" id="KW-0805">Transcription regulation</keyword>
<dbReference type="SUPFAM" id="SSF46785">
    <property type="entry name" value="Winged helix' DNA-binding domain"/>
    <property type="match status" value="1"/>
</dbReference>
<keyword evidence="2" id="KW-0238">DNA-binding</keyword>
<dbReference type="InterPro" id="IPR051081">
    <property type="entry name" value="HTH_MetalResp_TranReg"/>
</dbReference>
<dbReference type="GO" id="GO:0003700">
    <property type="term" value="F:DNA-binding transcription factor activity"/>
    <property type="evidence" value="ECO:0007669"/>
    <property type="project" value="InterPro"/>
</dbReference>
<protein>
    <recommendedName>
        <fullName evidence="4">HTH arsR-type domain-containing protein</fullName>
    </recommendedName>
</protein>
<evidence type="ECO:0000313" key="6">
    <source>
        <dbReference type="Proteomes" id="UP000075304"/>
    </source>
</evidence>
<evidence type="ECO:0000256" key="1">
    <source>
        <dbReference type="ARBA" id="ARBA00023015"/>
    </source>
</evidence>
<name>A0A150KJ99_HEYCO</name>
<keyword evidence="3" id="KW-0804">Transcription</keyword>
<dbReference type="Gene3D" id="1.10.10.10">
    <property type="entry name" value="Winged helix-like DNA-binding domain superfamily/Winged helix DNA-binding domain"/>
    <property type="match status" value="1"/>
</dbReference>
<dbReference type="InterPro" id="IPR036388">
    <property type="entry name" value="WH-like_DNA-bd_sf"/>
</dbReference>
<sequence length="100" mass="11744">MELIEVFKALSNESRLQMLQWLKEPERYFVPHEGVDMNKTGVCVGQMTEKLKMTQSTVSQYLMILSKAGLLKTKRIGKFTYYKRDENAIREIVELLKKEL</sequence>
<reference evidence="5 6" key="1">
    <citation type="submission" date="2016-01" db="EMBL/GenBank/DDBJ databases">
        <title>Genome Sequences of Twelve Sporeforming Bacillus Species Isolated from Foods.</title>
        <authorList>
            <person name="Berendsen E.M."/>
            <person name="Wells-Bennik M.H."/>
            <person name="Krawcyk A.O."/>
            <person name="De Jong A."/>
            <person name="Holsappel S."/>
            <person name="Eijlander R.T."/>
            <person name="Kuipers O.P."/>
        </authorList>
    </citation>
    <scope>NUCLEOTIDE SEQUENCE [LARGE SCALE GENOMIC DNA]</scope>
    <source>
        <strain evidence="5 6">B4099</strain>
    </source>
</reference>
<evidence type="ECO:0000313" key="5">
    <source>
        <dbReference type="EMBL" id="KYC73901.1"/>
    </source>
</evidence>
<dbReference type="Proteomes" id="UP000075304">
    <property type="component" value="Unassembled WGS sequence"/>
</dbReference>
<evidence type="ECO:0000256" key="3">
    <source>
        <dbReference type="ARBA" id="ARBA00023163"/>
    </source>
</evidence>
<dbReference type="PROSITE" id="PS50987">
    <property type="entry name" value="HTH_ARSR_2"/>
    <property type="match status" value="1"/>
</dbReference>
<dbReference type="InterPro" id="IPR011991">
    <property type="entry name" value="ArsR-like_HTH"/>
</dbReference>
<dbReference type="CDD" id="cd00090">
    <property type="entry name" value="HTH_ARSR"/>
    <property type="match status" value="1"/>
</dbReference>
<comment type="caution">
    <text evidence="5">The sequence shown here is derived from an EMBL/GenBank/DDBJ whole genome shotgun (WGS) entry which is preliminary data.</text>
</comment>
<dbReference type="GO" id="GO:0003677">
    <property type="term" value="F:DNA binding"/>
    <property type="evidence" value="ECO:0007669"/>
    <property type="project" value="UniProtKB-KW"/>
</dbReference>
<evidence type="ECO:0000259" key="4">
    <source>
        <dbReference type="PROSITE" id="PS50987"/>
    </source>
</evidence>
<dbReference type="InterPro" id="IPR036390">
    <property type="entry name" value="WH_DNA-bd_sf"/>
</dbReference>
<feature type="domain" description="HTH arsR-type" evidence="4">
    <location>
        <begin position="1"/>
        <end position="100"/>
    </location>
</feature>
<dbReference type="AlphaFoldDB" id="A0A150KJ99"/>
<organism evidence="5 6">
    <name type="scientific">Heyndrickxia coagulans</name>
    <name type="common">Weizmannia coagulans</name>
    <dbReference type="NCBI Taxonomy" id="1398"/>
    <lineage>
        <taxon>Bacteria</taxon>
        <taxon>Bacillati</taxon>
        <taxon>Bacillota</taxon>
        <taxon>Bacilli</taxon>
        <taxon>Bacillales</taxon>
        <taxon>Bacillaceae</taxon>
        <taxon>Heyndrickxia</taxon>
    </lineage>
</organism>
<dbReference type="InterPro" id="IPR001845">
    <property type="entry name" value="HTH_ArsR_DNA-bd_dom"/>
</dbReference>
<dbReference type="PANTHER" id="PTHR33154:SF33">
    <property type="entry name" value="TRANSCRIPTIONAL REPRESSOR SDPR"/>
    <property type="match status" value="1"/>
</dbReference>
<dbReference type="EMBL" id="LQYI01000001">
    <property type="protein sequence ID" value="KYC73901.1"/>
    <property type="molecule type" value="Genomic_DNA"/>
</dbReference>
<proteinExistence type="predicted"/>
<dbReference type="RefSeq" id="WP_061574061.1">
    <property type="nucleotide sequence ID" value="NZ_LQYI01000001.1"/>
</dbReference>
<dbReference type="PANTHER" id="PTHR33154">
    <property type="entry name" value="TRANSCRIPTIONAL REGULATOR, ARSR FAMILY"/>
    <property type="match status" value="1"/>
</dbReference>
<dbReference type="Pfam" id="PF01022">
    <property type="entry name" value="HTH_5"/>
    <property type="match status" value="1"/>
</dbReference>
<dbReference type="PATRIC" id="fig|1398.25.peg.2"/>